<name>A0A926VG30_9CYAN</name>
<feature type="region of interest" description="Disordered" evidence="1">
    <location>
        <begin position="120"/>
        <end position="141"/>
    </location>
</feature>
<evidence type="ECO:0000313" key="2">
    <source>
        <dbReference type="EMBL" id="MBD2183326.1"/>
    </source>
</evidence>
<protein>
    <submittedName>
        <fullName evidence="2">DUF4276 family protein</fullName>
    </submittedName>
</protein>
<dbReference type="InterPro" id="IPR025455">
    <property type="entry name" value="DUF4276"/>
</dbReference>
<comment type="caution">
    <text evidence="2">The sequence shown here is derived from an EMBL/GenBank/DDBJ whole genome shotgun (WGS) entry which is preliminary data.</text>
</comment>
<evidence type="ECO:0000256" key="1">
    <source>
        <dbReference type="SAM" id="MobiDB-lite"/>
    </source>
</evidence>
<reference evidence="2" key="2">
    <citation type="submission" date="2020-08" db="EMBL/GenBank/DDBJ databases">
        <authorList>
            <person name="Chen M."/>
            <person name="Teng W."/>
            <person name="Zhao L."/>
            <person name="Hu C."/>
            <person name="Zhou Y."/>
            <person name="Han B."/>
            <person name="Song L."/>
            <person name="Shu W."/>
        </authorList>
    </citation>
    <scope>NUCLEOTIDE SEQUENCE</scope>
    <source>
        <strain evidence="2">FACHB-1375</strain>
    </source>
</reference>
<dbReference type="Pfam" id="PF14103">
    <property type="entry name" value="DUF4276"/>
    <property type="match status" value="1"/>
</dbReference>
<sequence length="190" mass="22235">MRELVFLLEELSAQVMIEGILPKIISAELDIFVRYIVFEGKQDLEKQMVRKLQKYKNPDATFIILRDRDSGNCQDIKTKLKQKCEEANKSQAIVRIACRELESWYLSDLEAVEKAYEKPNLSSRQNEKKFRNPDELGNPSQELKSLVPEYQKINGSRIIAPYLNIENTRSRSFYHFISSIKRIIQSYPTI</sequence>
<organism evidence="2 3">
    <name type="scientific">Aerosakkonema funiforme FACHB-1375</name>
    <dbReference type="NCBI Taxonomy" id="2949571"/>
    <lineage>
        <taxon>Bacteria</taxon>
        <taxon>Bacillati</taxon>
        <taxon>Cyanobacteriota</taxon>
        <taxon>Cyanophyceae</taxon>
        <taxon>Oscillatoriophycideae</taxon>
        <taxon>Aerosakkonematales</taxon>
        <taxon>Aerosakkonemataceae</taxon>
        <taxon>Aerosakkonema</taxon>
    </lineage>
</organism>
<dbReference type="EMBL" id="JACJPW010000052">
    <property type="protein sequence ID" value="MBD2183326.1"/>
    <property type="molecule type" value="Genomic_DNA"/>
</dbReference>
<evidence type="ECO:0000313" key="3">
    <source>
        <dbReference type="Proteomes" id="UP000641646"/>
    </source>
</evidence>
<dbReference type="AlphaFoldDB" id="A0A926VG30"/>
<accession>A0A926VG30</accession>
<dbReference type="Proteomes" id="UP000641646">
    <property type="component" value="Unassembled WGS sequence"/>
</dbReference>
<keyword evidence="3" id="KW-1185">Reference proteome</keyword>
<proteinExistence type="predicted"/>
<feature type="compositionally biased region" description="Basic and acidic residues" evidence="1">
    <location>
        <begin position="125"/>
        <end position="134"/>
    </location>
</feature>
<reference evidence="2" key="1">
    <citation type="journal article" date="2015" name="ISME J.">
        <title>Draft Genome Sequence of Streptomyces incarnatus NRRL8089, which Produces the Nucleoside Antibiotic Sinefungin.</title>
        <authorList>
            <person name="Oshima K."/>
            <person name="Hattori M."/>
            <person name="Shimizu H."/>
            <person name="Fukuda K."/>
            <person name="Nemoto M."/>
            <person name="Inagaki K."/>
            <person name="Tamura T."/>
        </authorList>
    </citation>
    <scope>NUCLEOTIDE SEQUENCE</scope>
    <source>
        <strain evidence="2">FACHB-1375</strain>
    </source>
</reference>
<dbReference type="RefSeq" id="WP_190467414.1">
    <property type="nucleotide sequence ID" value="NZ_JACJPW010000052.1"/>
</dbReference>
<gene>
    <name evidence="2" type="ORF">H6G03_20045</name>
</gene>